<evidence type="ECO:0000313" key="2">
    <source>
        <dbReference type="Proteomes" id="UP000235786"/>
    </source>
</evidence>
<dbReference type="AlphaFoldDB" id="A0A2J6RB86"/>
<dbReference type="OrthoDB" id="5422579at2759"/>
<dbReference type="EMBL" id="KZ613951">
    <property type="protein sequence ID" value="PMD35778.1"/>
    <property type="molecule type" value="Genomic_DNA"/>
</dbReference>
<dbReference type="CDD" id="cd09917">
    <property type="entry name" value="F-box_SF"/>
    <property type="match status" value="1"/>
</dbReference>
<protein>
    <recommendedName>
        <fullName evidence="3">F-box domain-containing protein</fullName>
    </recommendedName>
</protein>
<dbReference type="Proteomes" id="UP000235786">
    <property type="component" value="Unassembled WGS sequence"/>
</dbReference>
<name>A0A2J6RB86_HYAVF</name>
<proteinExistence type="predicted"/>
<gene>
    <name evidence="1" type="ORF">L207DRAFT_586816</name>
</gene>
<evidence type="ECO:0008006" key="3">
    <source>
        <dbReference type="Google" id="ProtNLM"/>
    </source>
</evidence>
<evidence type="ECO:0000313" key="1">
    <source>
        <dbReference type="EMBL" id="PMD35778.1"/>
    </source>
</evidence>
<accession>A0A2J6RB86</accession>
<dbReference type="SUPFAM" id="SSF52047">
    <property type="entry name" value="RNI-like"/>
    <property type="match status" value="1"/>
</dbReference>
<sequence>MEGTRKKREDPKSHAIARAWNSILSGSTPTKADPKTSTKRSAPALPSELWDRVFHYLPVDDIKSVRLVWRLWTDIGSRYLFVPFIFQPDRSDFERFELISRTPALLSGIRSFQFDIGTMSIAWAATQLGLTYFFRTKEPGIDHEKEISLEEYGAWNVRWHNAAQSYQKVATLSKVFERVNFVDDIKFVYKSTPFETELLLEAWAEESLADNMRKHTKEFTTVLLALKKAKKNLKSLSHDQLPVIFFAMELSRLTSLCEPLKHLRRLHLTFHATQPPHVMFWQGLGLFLRAIPNLSNLRFGFVPSWSYFSERGIWQWSESTARDWYIPLWRITGSYTWKNLEKLQLDGLMVCETGLNEFLCRHASTLRTLILSNIGLWQGSFQSLLFALKNSFSLKAFRIQGFLRAFHVPHEAWKFARDPMFRPEVEDWKFEFASFIKDKDLEFNKMSYIARNLSSPDIRHSIEQYMFSAPSEPWPIRPADTLERFRPGSEWPVEHDAIKCHDCVLNQEQANMNWDIGLSKPTAGWADYNAKELRGVGEKRIVNFFRRGGFDKFGFNVKGYDRFSTHYSDVLKLTDSEGDDARQIQRRLVDATRRMMLAGILENIPRYADLLEQMKEEDGSGVSAKSEVDNTSTNR</sequence>
<organism evidence="1 2">
    <name type="scientific">Hyaloscypha variabilis (strain UAMH 11265 / GT02V1 / F)</name>
    <name type="common">Meliniomyces variabilis</name>
    <dbReference type="NCBI Taxonomy" id="1149755"/>
    <lineage>
        <taxon>Eukaryota</taxon>
        <taxon>Fungi</taxon>
        <taxon>Dikarya</taxon>
        <taxon>Ascomycota</taxon>
        <taxon>Pezizomycotina</taxon>
        <taxon>Leotiomycetes</taxon>
        <taxon>Helotiales</taxon>
        <taxon>Hyaloscyphaceae</taxon>
        <taxon>Hyaloscypha</taxon>
        <taxon>Hyaloscypha variabilis</taxon>
    </lineage>
</organism>
<reference evidence="1 2" key="1">
    <citation type="submission" date="2016-04" db="EMBL/GenBank/DDBJ databases">
        <title>A degradative enzymes factory behind the ericoid mycorrhizal symbiosis.</title>
        <authorList>
            <consortium name="DOE Joint Genome Institute"/>
            <person name="Martino E."/>
            <person name="Morin E."/>
            <person name="Grelet G."/>
            <person name="Kuo A."/>
            <person name="Kohler A."/>
            <person name="Daghino S."/>
            <person name="Barry K."/>
            <person name="Choi C."/>
            <person name="Cichocki N."/>
            <person name="Clum A."/>
            <person name="Copeland A."/>
            <person name="Hainaut M."/>
            <person name="Haridas S."/>
            <person name="Labutti K."/>
            <person name="Lindquist E."/>
            <person name="Lipzen A."/>
            <person name="Khouja H.-R."/>
            <person name="Murat C."/>
            <person name="Ohm R."/>
            <person name="Olson A."/>
            <person name="Spatafora J."/>
            <person name="Veneault-Fourrey C."/>
            <person name="Henrissat B."/>
            <person name="Grigoriev I."/>
            <person name="Martin F."/>
            <person name="Perotto S."/>
        </authorList>
    </citation>
    <scope>NUCLEOTIDE SEQUENCE [LARGE SCALE GENOMIC DNA]</scope>
    <source>
        <strain evidence="1 2">F</strain>
    </source>
</reference>
<keyword evidence="2" id="KW-1185">Reference proteome</keyword>